<protein>
    <submittedName>
        <fullName evidence="1">Unannotated protein</fullName>
    </submittedName>
</protein>
<dbReference type="AlphaFoldDB" id="A0A6J6QD15"/>
<reference evidence="1" key="1">
    <citation type="submission" date="2020-05" db="EMBL/GenBank/DDBJ databases">
        <authorList>
            <person name="Chiriac C."/>
            <person name="Salcher M."/>
            <person name="Ghai R."/>
            <person name="Kavagutti S V."/>
        </authorList>
    </citation>
    <scope>NUCLEOTIDE SEQUENCE</scope>
</reference>
<dbReference type="EMBL" id="CAEZXP010000008">
    <property type="protein sequence ID" value="CAB4708809.1"/>
    <property type="molecule type" value="Genomic_DNA"/>
</dbReference>
<proteinExistence type="predicted"/>
<name>A0A6J6QD15_9ZZZZ</name>
<evidence type="ECO:0000313" key="1">
    <source>
        <dbReference type="EMBL" id="CAB4708809.1"/>
    </source>
</evidence>
<gene>
    <name evidence="1" type="ORF">UFOPK2399_01860</name>
</gene>
<accession>A0A6J6QD15</accession>
<sequence length="113" mass="12397">MAHEASPDAYALPVRIELLYWDGCPSHPEALALLEDVMRSLEIDEPVSVVEVTSDADAHRLAFPGSPTIRVDGHDVDPIGSNGRPALTCRIYRTPEGKISPVPSRRQVEEALR</sequence>
<organism evidence="1">
    <name type="scientific">freshwater metagenome</name>
    <dbReference type="NCBI Taxonomy" id="449393"/>
    <lineage>
        <taxon>unclassified sequences</taxon>
        <taxon>metagenomes</taxon>
        <taxon>ecological metagenomes</taxon>
    </lineage>
</organism>